<dbReference type="Proteomes" id="UP000190890">
    <property type="component" value="Unassembled WGS sequence"/>
</dbReference>
<name>A0A1S8T547_9CLOT</name>
<comment type="caution">
    <text evidence="1">The sequence shown here is derived from an EMBL/GenBank/DDBJ whole genome shotgun (WGS) entry which is preliminary data.</text>
</comment>
<organism evidence="1 2">
    <name type="scientific">Clostridium puniceum</name>
    <dbReference type="NCBI Taxonomy" id="29367"/>
    <lineage>
        <taxon>Bacteria</taxon>
        <taxon>Bacillati</taxon>
        <taxon>Bacillota</taxon>
        <taxon>Clostridia</taxon>
        <taxon>Eubacteriales</taxon>
        <taxon>Clostridiaceae</taxon>
        <taxon>Clostridium</taxon>
    </lineage>
</organism>
<gene>
    <name evidence="1" type="ORF">CLPUN_46030</name>
</gene>
<dbReference type="AlphaFoldDB" id="A0A1S8T547"/>
<protein>
    <submittedName>
        <fullName evidence="1">Uncharacterized protein</fullName>
    </submittedName>
</protein>
<evidence type="ECO:0000313" key="2">
    <source>
        <dbReference type="Proteomes" id="UP000190890"/>
    </source>
</evidence>
<evidence type="ECO:0000313" key="1">
    <source>
        <dbReference type="EMBL" id="OOM72900.1"/>
    </source>
</evidence>
<keyword evidence="2" id="KW-1185">Reference proteome</keyword>
<dbReference type="RefSeq" id="WP_077849526.1">
    <property type="nucleotide sequence ID" value="NZ_LZZM01000219.1"/>
</dbReference>
<accession>A0A1S8T547</accession>
<dbReference type="EMBL" id="LZZM01000219">
    <property type="protein sequence ID" value="OOM72900.1"/>
    <property type="molecule type" value="Genomic_DNA"/>
</dbReference>
<sequence>MGCRHAKGDICLILSNNCRCRIFNQDEETCTNRDDGIINYLKRIGTYDESVKNNNEYLVNKLKMPRHKKFIMDRFMKQN</sequence>
<proteinExistence type="predicted"/>
<reference evidence="1 2" key="1">
    <citation type="submission" date="2016-05" db="EMBL/GenBank/DDBJ databases">
        <title>Microbial solvent formation.</title>
        <authorList>
            <person name="Poehlein A."/>
            <person name="Montoya Solano J.D."/>
            <person name="Flitsch S."/>
            <person name="Krabben P."/>
            <person name="Duerre P."/>
            <person name="Daniel R."/>
        </authorList>
    </citation>
    <scope>NUCLEOTIDE SEQUENCE [LARGE SCALE GENOMIC DNA]</scope>
    <source>
        <strain evidence="1 2">DSM 2619</strain>
    </source>
</reference>